<feature type="domain" description="Glycosyl hydrolase family 92" evidence="4">
    <location>
        <begin position="415"/>
        <end position="672"/>
    </location>
</feature>
<dbReference type="InterPro" id="IPR012939">
    <property type="entry name" value="Glyco_hydro_92"/>
</dbReference>
<comment type="caution">
    <text evidence="6">The sequence shown here is derived from an EMBL/GenBank/DDBJ whole genome shotgun (WGS) entry which is preliminary data.</text>
</comment>
<dbReference type="SUPFAM" id="SSF48208">
    <property type="entry name" value="Six-hairpin glycosidases"/>
    <property type="match status" value="1"/>
</dbReference>
<feature type="domain" description="Glycosyl hydrolase family 92 N-terminal" evidence="5">
    <location>
        <begin position="35"/>
        <end position="240"/>
    </location>
</feature>
<organism evidence="6 7">
    <name type="scientific">Rapidithrix thailandica</name>
    <dbReference type="NCBI Taxonomy" id="413964"/>
    <lineage>
        <taxon>Bacteria</taxon>
        <taxon>Pseudomonadati</taxon>
        <taxon>Bacteroidota</taxon>
        <taxon>Cytophagia</taxon>
        <taxon>Cytophagales</taxon>
        <taxon>Flammeovirgaceae</taxon>
        <taxon>Rapidithrix</taxon>
    </lineage>
</organism>
<dbReference type="Pfam" id="PF17678">
    <property type="entry name" value="Glyco_hydro_92N"/>
    <property type="match status" value="1"/>
</dbReference>
<keyword evidence="3" id="KW-0106">Calcium</keyword>
<gene>
    <name evidence="6" type="ORF">AAG747_25530</name>
</gene>
<evidence type="ECO:0000256" key="1">
    <source>
        <dbReference type="ARBA" id="ARBA00001913"/>
    </source>
</evidence>
<dbReference type="AlphaFoldDB" id="A0AAW9S7Y4"/>
<evidence type="ECO:0000313" key="7">
    <source>
        <dbReference type="Proteomes" id="UP001403385"/>
    </source>
</evidence>
<dbReference type="PROSITE" id="PS51257">
    <property type="entry name" value="PROKAR_LIPOPROTEIN"/>
    <property type="match status" value="1"/>
</dbReference>
<dbReference type="InterPro" id="IPR041371">
    <property type="entry name" value="GH92_N"/>
</dbReference>
<dbReference type="PANTHER" id="PTHR12143:SF39">
    <property type="entry name" value="SECRETED PROTEIN"/>
    <property type="match status" value="1"/>
</dbReference>
<sequence length="694" mass="79543">MRIRYLYLILIIALSCQRPLHDHKGHKNIHTPSEYVNVFLGSSGDNGQLSPAASYPFSMLSIGPHTYPSTHTGYEYKAKEFLGFTHNRLEGVGCQGSGGNLLVKPFLGSDWESTRLIKKEEKAYPGYYSVRFTNQISAEFAVVDRYGAHRYAFPQGEKGFYIDLSHSIVNRFRKEEHHLGEKSLSGWIEARTTCGAGQYRLYYYLEFDTSVQWKEVSSHRLVATVNSQEQEVGVHIAFSSVNVEYAKAALRKTSFEESKTESAKVWNTLLGQVEVEGEEERVKLFYSLLYRALQSPYRISEEDGYYKAIDGSIQQSSQTLYHGWAIWDNYRTQLPLLSLMYPDYFQDMATSIANLYPYGKKDFASEKSPAPTVRTEHAIVVLLDAYRKGYKINFDPIIDSLIHEVDALELAHPDKALESAYDAWALAEILTATGKHALAKEYSQKAMAYQETWRSEFQDVRREDVDRMGARGMYQGTVWQYRWFVPFDQKGLIELAGGEDVFLSQLDEFFDGDYYNHANQPDLQVPGMYQGTSQPWKSQEIIHRIAVDTMVQHYFNNNSRGTESYIGKIYKNQPEAYIRTMDDDAGTMSSWYVWASTGLFPACVGEAVYYLHAPLLEHVSIRWPKGNIFTIRVENYDPAHAYIRKAIWKGKPLNRNWLSHEEIAEGGELLITTSASPNPDWGVENRWISSMENR</sequence>
<proteinExistence type="predicted"/>
<dbReference type="Gene3D" id="1.20.1050.60">
    <property type="entry name" value="alpha-1,2-mannosidase"/>
    <property type="match status" value="1"/>
</dbReference>
<evidence type="ECO:0000313" key="6">
    <source>
        <dbReference type="EMBL" id="MEN7551305.1"/>
    </source>
</evidence>
<protein>
    <submittedName>
        <fullName evidence="6">Glycoside hydrolase domain-containing protein</fullName>
    </submittedName>
</protein>
<dbReference type="GO" id="GO:0006516">
    <property type="term" value="P:glycoprotein catabolic process"/>
    <property type="evidence" value="ECO:0007669"/>
    <property type="project" value="TreeGrafter"/>
</dbReference>
<dbReference type="Proteomes" id="UP001403385">
    <property type="component" value="Unassembled WGS sequence"/>
</dbReference>
<dbReference type="InterPro" id="IPR008928">
    <property type="entry name" value="6-hairpin_glycosidase_sf"/>
</dbReference>
<evidence type="ECO:0000259" key="4">
    <source>
        <dbReference type="Pfam" id="PF07971"/>
    </source>
</evidence>
<keyword evidence="6" id="KW-0378">Hydrolase</keyword>
<accession>A0AAW9S7Y4</accession>
<dbReference type="GO" id="GO:0030246">
    <property type="term" value="F:carbohydrate binding"/>
    <property type="evidence" value="ECO:0007669"/>
    <property type="project" value="InterPro"/>
</dbReference>
<dbReference type="InterPro" id="IPR050883">
    <property type="entry name" value="PNGase"/>
</dbReference>
<dbReference type="InterPro" id="IPR014718">
    <property type="entry name" value="GH-type_carb-bd"/>
</dbReference>
<evidence type="ECO:0000256" key="2">
    <source>
        <dbReference type="ARBA" id="ARBA00011245"/>
    </source>
</evidence>
<dbReference type="Pfam" id="PF07971">
    <property type="entry name" value="Glyco_hydro_92"/>
    <property type="match status" value="2"/>
</dbReference>
<dbReference type="GO" id="GO:0000224">
    <property type="term" value="F:peptide-N4-(N-acetyl-beta-glucosaminyl)asparagine amidase activity"/>
    <property type="evidence" value="ECO:0007669"/>
    <property type="project" value="TreeGrafter"/>
</dbReference>
<dbReference type="GO" id="GO:0005975">
    <property type="term" value="P:carbohydrate metabolic process"/>
    <property type="evidence" value="ECO:0007669"/>
    <property type="project" value="InterPro"/>
</dbReference>
<evidence type="ECO:0000256" key="3">
    <source>
        <dbReference type="ARBA" id="ARBA00022837"/>
    </source>
</evidence>
<comment type="cofactor">
    <cofactor evidence="1">
        <name>Ca(2+)</name>
        <dbReference type="ChEBI" id="CHEBI:29108"/>
    </cofactor>
</comment>
<dbReference type="EMBL" id="JBDKWZ010000021">
    <property type="protein sequence ID" value="MEN7551305.1"/>
    <property type="molecule type" value="Genomic_DNA"/>
</dbReference>
<evidence type="ECO:0000259" key="5">
    <source>
        <dbReference type="Pfam" id="PF17678"/>
    </source>
</evidence>
<feature type="domain" description="Glycosyl hydrolase family 92" evidence="4">
    <location>
        <begin position="247"/>
        <end position="395"/>
    </location>
</feature>
<dbReference type="PANTHER" id="PTHR12143">
    <property type="entry name" value="PEPTIDE N-GLYCANASE PNGASE -RELATED"/>
    <property type="match status" value="1"/>
</dbReference>
<name>A0AAW9S7Y4_9BACT</name>
<reference evidence="6 7" key="1">
    <citation type="submission" date="2024-04" db="EMBL/GenBank/DDBJ databases">
        <title>Novel genus in family Flammeovirgaceae.</title>
        <authorList>
            <person name="Nguyen T.H."/>
            <person name="Vuong T.Q."/>
            <person name="Le H."/>
            <person name="Kim S.-G."/>
        </authorList>
    </citation>
    <scope>NUCLEOTIDE SEQUENCE [LARGE SCALE GENOMIC DNA]</scope>
    <source>
        <strain evidence="6 7">JCM 23209</strain>
    </source>
</reference>
<dbReference type="Gene3D" id="2.70.98.10">
    <property type="match status" value="1"/>
</dbReference>
<comment type="subunit">
    <text evidence="2">Monomer.</text>
</comment>
<dbReference type="GO" id="GO:0005829">
    <property type="term" value="C:cytosol"/>
    <property type="evidence" value="ECO:0007669"/>
    <property type="project" value="TreeGrafter"/>
</dbReference>
<keyword evidence="7" id="KW-1185">Reference proteome</keyword>
<dbReference type="Gene3D" id="3.30.2080.10">
    <property type="entry name" value="GH92 mannosidase domain"/>
    <property type="match status" value="1"/>
</dbReference>
<dbReference type="RefSeq" id="WP_346824086.1">
    <property type="nucleotide sequence ID" value="NZ_JBDKWZ010000021.1"/>
</dbReference>